<dbReference type="Pfam" id="PF00149">
    <property type="entry name" value="Metallophos"/>
    <property type="match status" value="1"/>
</dbReference>
<evidence type="ECO:0000313" key="3">
    <source>
        <dbReference type="EMBL" id="CEJ59216.1"/>
    </source>
</evidence>
<dbReference type="CDD" id="cd00144">
    <property type="entry name" value="MPP_PPP_family"/>
    <property type="match status" value="1"/>
</dbReference>
<dbReference type="SUPFAM" id="SSF56300">
    <property type="entry name" value="Metallo-dependent phosphatases"/>
    <property type="match status" value="1"/>
</dbReference>
<name>A0A0F7TTS2_PENBI</name>
<protein>
    <recommendedName>
        <fullName evidence="2">Calcineurin-like phosphoesterase domain-containing protein</fullName>
    </recommendedName>
</protein>
<dbReference type="STRING" id="104259.A0A0F7TTS2"/>
<dbReference type="GO" id="GO:0005737">
    <property type="term" value="C:cytoplasm"/>
    <property type="evidence" value="ECO:0007669"/>
    <property type="project" value="TreeGrafter"/>
</dbReference>
<dbReference type="InterPro" id="IPR004843">
    <property type="entry name" value="Calcineurin-like_PHP"/>
</dbReference>
<evidence type="ECO:0000259" key="2">
    <source>
        <dbReference type="Pfam" id="PF00149"/>
    </source>
</evidence>
<sequence length="343" mass="37139">MTSKKPPKKVYPITTFISDLPTSLIPQAYPSSVENGSQSRRLVIVGDVHGMRKSLENLLDKVGFNKANGDHLVLAGDITNKGPDSSGVVDLAIKLGASAVRGNHDNAVLDAAAEIAANGGLEQFKSLIETLATPDTPREDLPKDNVSTQGSEKSGPATTDITLRHGAKTYRTALQLSPHQIEWLAKLPLILRIQLPRDVSSSLGSNLVVAHAGLVPGVPLEEQDPHAVLHMRSLTRKSDKEDEFMPEESAGEEGWASEWDRWQDKLTSRTTVVFGHDAKRRLQLGRCTIGLDTACVYGNQLSALVISFNDAKIKHQIISVDYADIPVAPAAPIKEENKTAIDK</sequence>
<dbReference type="AlphaFoldDB" id="A0A0F7TTS2"/>
<dbReference type="PANTHER" id="PTHR42850">
    <property type="entry name" value="METALLOPHOSPHOESTERASE"/>
    <property type="match status" value="1"/>
</dbReference>
<feature type="domain" description="Calcineurin-like phosphoesterase" evidence="2">
    <location>
        <begin position="41"/>
        <end position="196"/>
    </location>
</feature>
<dbReference type="GO" id="GO:0000298">
    <property type="term" value="F:endopolyphosphatase activity"/>
    <property type="evidence" value="ECO:0007669"/>
    <property type="project" value="TreeGrafter"/>
</dbReference>
<feature type="compositionally biased region" description="Polar residues" evidence="1">
    <location>
        <begin position="145"/>
        <end position="159"/>
    </location>
</feature>
<gene>
    <name evidence="3" type="ORF">PMG11_07847</name>
</gene>
<dbReference type="InterPro" id="IPR029052">
    <property type="entry name" value="Metallo-depent_PP-like"/>
</dbReference>
<dbReference type="Proteomes" id="UP000042958">
    <property type="component" value="Unassembled WGS sequence"/>
</dbReference>
<dbReference type="PANTHER" id="PTHR42850:SF4">
    <property type="entry name" value="ZINC-DEPENDENT ENDOPOLYPHOSPHATASE"/>
    <property type="match status" value="1"/>
</dbReference>
<evidence type="ECO:0000256" key="1">
    <source>
        <dbReference type="SAM" id="MobiDB-lite"/>
    </source>
</evidence>
<dbReference type="GO" id="GO:0016791">
    <property type="term" value="F:phosphatase activity"/>
    <property type="evidence" value="ECO:0007669"/>
    <property type="project" value="TreeGrafter"/>
</dbReference>
<keyword evidence="4" id="KW-1185">Reference proteome</keyword>
<dbReference type="Gene3D" id="3.60.21.10">
    <property type="match status" value="1"/>
</dbReference>
<dbReference type="GO" id="GO:0006798">
    <property type="term" value="P:polyphosphate catabolic process"/>
    <property type="evidence" value="ECO:0007669"/>
    <property type="project" value="TreeGrafter"/>
</dbReference>
<dbReference type="EMBL" id="CDHK01000007">
    <property type="protein sequence ID" value="CEJ59216.1"/>
    <property type="molecule type" value="Genomic_DNA"/>
</dbReference>
<dbReference type="OrthoDB" id="10267127at2759"/>
<proteinExistence type="predicted"/>
<evidence type="ECO:0000313" key="4">
    <source>
        <dbReference type="Proteomes" id="UP000042958"/>
    </source>
</evidence>
<accession>A0A0F7TTS2</accession>
<organism evidence="3 4">
    <name type="scientific">Penicillium brasilianum</name>
    <dbReference type="NCBI Taxonomy" id="104259"/>
    <lineage>
        <taxon>Eukaryota</taxon>
        <taxon>Fungi</taxon>
        <taxon>Dikarya</taxon>
        <taxon>Ascomycota</taxon>
        <taxon>Pezizomycotina</taxon>
        <taxon>Eurotiomycetes</taxon>
        <taxon>Eurotiomycetidae</taxon>
        <taxon>Eurotiales</taxon>
        <taxon>Aspergillaceae</taxon>
        <taxon>Penicillium</taxon>
    </lineage>
</organism>
<feature type="region of interest" description="Disordered" evidence="1">
    <location>
        <begin position="132"/>
        <end position="159"/>
    </location>
</feature>
<reference evidence="4" key="1">
    <citation type="journal article" date="2015" name="Genome Announc.">
        <title>Draft genome sequence of the fungus Penicillium brasilianum MG11.</title>
        <authorList>
            <person name="Horn F."/>
            <person name="Linde J."/>
            <person name="Mattern D.J."/>
            <person name="Walther G."/>
            <person name="Guthke R."/>
            <person name="Brakhage A.A."/>
            <person name="Valiante V."/>
        </authorList>
    </citation>
    <scope>NUCLEOTIDE SEQUENCE [LARGE SCALE GENOMIC DNA]</scope>
    <source>
        <strain evidence="4">MG11</strain>
    </source>
</reference>
<dbReference type="InterPro" id="IPR050126">
    <property type="entry name" value="Ap4A_hydrolase"/>
</dbReference>